<dbReference type="PANTHER" id="PTHR11537">
    <property type="entry name" value="VOLTAGE-GATED POTASSIUM CHANNEL"/>
    <property type="match status" value="1"/>
</dbReference>
<dbReference type="Proteomes" id="UP000249300">
    <property type="component" value="Chromosome 1"/>
</dbReference>
<dbReference type="PANTHER" id="PTHR11537:SF254">
    <property type="entry name" value="POTASSIUM VOLTAGE-GATED CHANNEL PROTEIN SHAB"/>
    <property type="match status" value="1"/>
</dbReference>
<accession>A0A2X4PJ84</accession>
<feature type="transmembrane region" description="Helical" evidence="8">
    <location>
        <begin position="12"/>
        <end position="32"/>
    </location>
</feature>
<feature type="transmembrane region" description="Helical" evidence="8">
    <location>
        <begin position="73"/>
        <end position="98"/>
    </location>
</feature>
<proteinExistence type="predicted"/>
<evidence type="ECO:0000256" key="8">
    <source>
        <dbReference type="SAM" id="Phobius"/>
    </source>
</evidence>
<gene>
    <name evidence="10" type="primary">kcsA</name>
    <name evidence="10" type="ORF">NCTC12858_00199</name>
</gene>
<keyword evidence="2" id="KW-0813">Transport</keyword>
<keyword evidence="5" id="KW-0406">Ion transport</keyword>
<dbReference type="GO" id="GO:0005249">
    <property type="term" value="F:voltage-gated potassium channel activity"/>
    <property type="evidence" value="ECO:0007669"/>
    <property type="project" value="InterPro"/>
</dbReference>
<dbReference type="Gene3D" id="1.10.287.70">
    <property type="match status" value="1"/>
</dbReference>
<feature type="domain" description="Potassium channel" evidence="9">
    <location>
        <begin position="21"/>
        <end position="98"/>
    </location>
</feature>
<keyword evidence="4 8" id="KW-1133">Transmembrane helix</keyword>
<dbReference type="EMBL" id="LS483447">
    <property type="protein sequence ID" value="SQH72385.1"/>
    <property type="molecule type" value="Genomic_DNA"/>
</dbReference>
<evidence type="ECO:0000256" key="7">
    <source>
        <dbReference type="ARBA" id="ARBA00023303"/>
    </source>
</evidence>
<sequence length="107" mass="11721">MTYVFKSKAQGTFASAAILAILLMIFSSIAILQVENAPNSNIQTAEDAIWWSYVTITTVGYGDKFPVTTEGRLIAMFLMTAEVGLFGTFTAYIASIFVSDKKEETET</sequence>
<organism evidence="10 11">
    <name type="scientific">Porphyromonas crevioricanis</name>
    <dbReference type="NCBI Taxonomy" id="393921"/>
    <lineage>
        <taxon>Bacteria</taxon>
        <taxon>Pseudomonadati</taxon>
        <taxon>Bacteroidota</taxon>
        <taxon>Bacteroidia</taxon>
        <taxon>Bacteroidales</taxon>
        <taxon>Porphyromonadaceae</taxon>
        <taxon>Porphyromonas</taxon>
    </lineage>
</organism>
<dbReference type="InterPro" id="IPR013099">
    <property type="entry name" value="K_chnl_dom"/>
</dbReference>
<dbReference type="GO" id="GO:0008076">
    <property type="term" value="C:voltage-gated potassium channel complex"/>
    <property type="evidence" value="ECO:0007669"/>
    <property type="project" value="InterPro"/>
</dbReference>
<evidence type="ECO:0000256" key="6">
    <source>
        <dbReference type="ARBA" id="ARBA00023136"/>
    </source>
</evidence>
<reference evidence="10 11" key="1">
    <citation type="submission" date="2018-06" db="EMBL/GenBank/DDBJ databases">
        <authorList>
            <consortium name="Pathogen Informatics"/>
            <person name="Doyle S."/>
        </authorList>
    </citation>
    <scope>NUCLEOTIDE SEQUENCE [LARGE SCALE GENOMIC DNA]</scope>
    <source>
        <strain evidence="10 11">NCTC12858</strain>
    </source>
</reference>
<dbReference type="AlphaFoldDB" id="A0A2X4PJ84"/>
<evidence type="ECO:0000259" key="9">
    <source>
        <dbReference type="Pfam" id="PF07885"/>
    </source>
</evidence>
<name>A0A2X4PJ84_9PORP</name>
<dbReference type="GO" id="GO:0001508">
    <property type="term" value="P:action potential"/>
    <property type="evidence" value="ECO:0007669"/>
    <property type="project" value="TreeGrafter"/>
</dbReference>
<evidence type="ECO:0000313" key="10">
    <source>
        <dbReference type="EMBL" id="SQH72385.1"/>
    </source>
</evidence>
<evidence type="ECO:0000256" key="1">
    <source>
        <dbReference type="ARBA" id="ARBA00004141"/>
    </source>
</evidence>
<evidence type="ECO:0000313" key="11">
    <source>
        <dbReference type="Proteomes" id="UP000249300"/>
    </source>
</evidence>
<dbReference type="Gene3D" id="1.20.5.110">
    <property type="match status" value="1"/>
</dbReference>
<keyword evidence="3 8" id="KW-0812">Transmembrane</keyword>
<protein>
    <submittedName>
        <fullName evidence="10">Voltage-gated potassium channel</fullName>
    </submittedName>
</protein>
<dbReference type="InterPro" id="IPR028325">
    <property type="entry name" value="VG_K_chnl"/>
</dbReference>
<dbReference type="Pfam" id="PF07885">
    <property type="entry name" value="Ion_trans_2"/>
    <property type="match status" value="1"/>
</dbReference>
<dbReference type="SUPFAM" id="SSF81324">
    <property type="entry name" value="Voltage-gated potassium channels"/>
    <property type="match status" value="1"/>
</dbReference>
<keyword evidence="7 10" id="KW-0407">Ion channel</keyword>
<evidence type="ECO:0000256" key="2">
    <source>
        <dbReference type="ARBA" id="ARBA00022448"/>
    </source>
</evidence>
<keyword evidence="11" id="KW-1185">Reference proteome</keyword>
<evidence type="ECO:0000256" key="3">
    <source>
        <dbReference type="ARBA" id="ARBA00022692"/>
    </source>
</evidence>
<evidence type="ECO:0000256" key="5">
    <source>
        <dbReference type="ARBA" id="ARBA00023065"/>
    </source>
</evidence>
<dbReference type="KEGG" id="pcre:NCTC12858_00199"/>
<keyword evidence="6 8" id="KW-0472">Membrane</keyword>
<comment type="subcellular location">
    <subcellularLocation>
        <location evidence="1">Membrane</location>
        <topology evidence="1">Multi-pass membrane protein</topology>
    </subcellularLocation>
</comment>
<evidence type="ECO:0000256" key="4">
    <source>
        <dbReference type="ARBA" id="ARBA00022989"/>
    </source>
</evidence>